<keyword evidence="4" id="KW-1185">Reference proteome</keyword>
<name>A0A4Y2WFX9_ARAVE</name>
<dbReference type="EMBL" id="BGPR01059191">
    <property type="protein sequence ID" value="GBO35223.1"/>
    <property type="molecule type" value="Genomic_DNA"/>
</dbReference>
<dbReference type="SUPFAM" id="SSF47473">
    <property type="entry name" value="EF-hand"/>
    <property type="match status" value="1"/>
</dbReference>
<evidence type="ECO:0000259" key="1">
    <source>
        <dbReference type="PROSITE" id="PS50222"/>
    </source>
</evidence>
<dbReference type="InterPro" id="IPR002048">
    <property type="entry name" value="EF_hand_dom"/>
</dbReference>
<comment type="caution">
    <text evidence="2">The sequence shown here is derived from an EMBL/GenBank/DDBJ whole genome shotgun (WGS) entry which is preliminary data.</text>
</comment>
<dbReference type="GO" id="GO:0005509">
    <property type="term" value="F:calcium ion binding"/>
    <property type="evidence" value="ECO:0007669"/>
    <property type="project" value="InterPro"/>
</dbReference>
<dbReference type="AlphaFoldDB" id="A0A4Y2WFX9"/>
<reference evidence="2 4" key="1">
    <citation type="journal article" date="2019" name="Sci. Rep.">
        <title>Orb-weaving spider Araneus ventricosus genome elucidates the spidroin gene catalogue.</title>
        <authorList>
            <person name="Kono N."/>
            <person name="Nakamura H."/>
            <person name="Ohtoshi R."/>
            <person name="Moran D.A.P."/>
            <person name="Shinohara A."/>
            <person name="Yoshida Y."/>
            <person name="Fujiwara M."/>
            <person name="Mori M."/>
            <person name="Tomita M."/>
            <person name="Arakawa K."/>
        </authorList>
    </citation>
    <scope>NUCLEOTIDE SEQUENCE [LARGE SCALE GENOMIC DNA]</scope>
</reference>
<dbReference type="Proteomes" id="UP000499080">
    <property type="component" value="Unassembled WGS sequence"/>
</dbReference>
<evidence type="ECO:0000313" key="4">
    <source>
        <dbReference type="Proteomes" id="UP000499080"/>
    </source>
</evidence>
<evidence type="ECO:0000313" key="3">
    <source>
        <dbReference type="EMBL" id="GBO35223.1"/>
    </source>
</evidence>
<evidence type="ECO:0000313" key="2">
    <source>
        <dbReference type="EMBL" id="GBO35220.1"/>
    </source>
</evidence>
<proteinExistence type="predicted"/>
<feature type="domain" description="EF-hand" evidence="1">
    <location>
        <begin position="61"/>
        <end position="95"/>
    </location>
</feature>
<dbReference type="EMBL" id="BGPR01059190">
    <property type="protein sequence ID" value="GBO35220.1"/>
    <property type="molecule type" value="Genomic_DNA"/>
</dbReference>
<organism evidence="2 4">
    <name type="scientific">Araneus ventricosus</name>
    <name type="common">Orbweaver spider</name>
    <name type="synonym">Epeira ventricosa</name>
    <dbReference type="NCBI Taxonomy" id="182803"/>
    <lineage>
        <taxon>Eukaryota</taxon>
        <taxon>Metazoa</taxon>
        <taxon>Ecdysozoa</taxon>
        <taxon>Arthropoda</taxon>
        <taxon>Chelicerata</taxon>
        <taxon>Arachnida</taxon>
        <taxon>Araneae</taxon>
        <taxon>Araneomorphae</taxon>
        <taxon>Entelegynae</taxon>
        <taxon>Araneoidea</taxon>
        <taxon>Araneidae</taxon>
        <taxon>Araneus</taxon>
    </lineage>
</organism>
<accession>A0A4Y2WFX9</accession>
<sequence length="127" mass="13708">MTVQQPSPIVTDLELHIEAAFEYFSLKEGGKKGRLPVQSVTNWFKEAGISGMAITGEYTGLSDTDIEAAVAECSKNKDGIEFDEFMECIAIIGQKMQKQGKELLQKLVGCAPLAVVDSGVSYANNST</sequence>
<dbReference type="PROSITE" id="PS50222">
    <property type="entry name" value="EF_HAND_2"/>
    <property type="match status" value="1"/>
</dbReference>
<protein>
    <recommendedName>
        <fullName evidence="1">EF-hand domain-containing protein</fullName>
    </recommendedName>
</protein>
<dbReference type="InterPro" id="IPR011992">
    <property type="entry name" value="EF-hand-dom_pair"/>
</dbReference>
<gene>
    <name evidence="3" type="ORF">AVEN_170286_1</name>
    <name evidence="2" type="ORF">AVEN_57269_1</name>
</gene>